<keyword evidence="8" id="KW-0963">Cytoplasm</keyword>
<evidence type="ECO:0000256" key="9">
    <source>
        <dbReference type="RuleBase" id="RU363038"/>
    </source>
</evidence>
<dbReference type="Gene3D" id="1.10.730.10">
    <property type="entry name" value="Isoleucyl-tRNA Synthetase, Domain 1"/>
    <property type="match status" value="1"/>
</dbReference>
<keyword evidence="5 8" id="KW-0648">Protein biosynthesis</keyword>
<keyword evidence="6 8" id="KW-0030">Aminoacyl-tRNA synthetase</keyword>
<evidence type="ECO:0000313" key="13">
    <source>
        <dbReference type="Proteomes" id="UP000230391"/>
    </source>
</evidence>
<comment type="caution">
    <text evidence="12">The sequence shown here is derived from an EMBL/GenBank/DDBJ whole genome shotgun (WGS) entry which is preliminary data.</text>
</comment>
<reference evidence="13" key="1">
    <citation type="submission" date="2017-09" db="EMBL/GenBank/DDBJ databases">
        <title>Depth-based differentiation of microbial function through sediment-hosted aquifers and enrichment of novel symbionts in the deep terrestrial subsurface.</title>
        <authorList>
            <person name="Probst A.J."/>
            <person name="Ladd B."/>
            <person name="Jarett J.K."/>
            <person name="Geller-Mcgrath D.E."/>
            <person name="Sieber C.M.K."/>
            <person name="Emerson J.B."/>
            <person name="Anantharaman K."/>
            <person name="Thomas B.C."/>
            <person name="Malmstrom R."/>
            <person name="Stieglmeier M."/>
            <person name="Klingl A."/>
            <person name="Woyke T."/>
            <person name="Ryan C.M."/>
            <person name="Banfield J.F."/>
        </authorList>
    </citation>
    <scope>NUCLEOTIDE SEQUENCE [LARGE SCALE GENOMIC DNA]</scope>
</reference>
<dbReference type="EC" id="6.1.1.19" evidence="8"/>
<organism evidence="12 13">
    <name type="scientific">Candidatus Kaiserbacteria bacterium CG_4_9_14_0_2_um_filter_41_32</name>
    <dbReference type="NCBI Taxonomy" id="1974601"/>
    <lineage>
        <taxon>Bacteria</taxon>
        <taxon>Candidatus Kaiseribacteriota</taxon>
    </lineage>
</organism>
<dbReference type="InterPro" id="IPR036695">
    <property type="entry name" value="Arg-tRNA-synth_N_sf"/>
</dbReference>
<accession>A0A2M8FEW7</accession>
<comment type="subcellular location">
    <subcellularLocation>
        <location evidence="8">Cytoplasm</location>
    </subcellularLocation>
</comment>
<comment type="similarity">
    <text evidence="1 8 9">Belongs to the class-I aminoacyl-tRNA synthetase family.</text>
</comment>
<evidence type="ECO:0000256" key="1">
    <source>
        <dbReference type="ARBA" id="ARBA00005594"/>
    </source>
</evidence>
<dbReference type="Proteomes" id="UP000230391">
    <property type="component" value="Unassembled WGS sequence"/>
</dbReference>
<sequence>MEDVIKTAIEEALAGLGIEPVDFTVEHPSDMSHGDFACNVAMVVAKEVRQSPREVAEQLHTKLEGQIEYVEKIEVAGPGFLNFYLARDFFTAELMRAVSLGDKWGRNKSEKGEVVLIEYTSPNLFKPLHVGNLVGNIVGESLTRLYEFAGADVKRMNYPSDIGLPVAKAVWGLKETGNDPTDIIALGEAYRIGNAAYEKEGVEKDEIVLINQKLYAGTDVELLALRSAGVQTSKARINELCEMLGTHFDTEIFESQASEPGTAIVKAHIGDVFEESEGAVVYSKEKSGLHTRVFLNSKGLPTYEAKDIGHFMLKSTAYPQWTQSIIVTGGEQTEYFKVVFSALRKLFPEIAKKSLVHIPTGFLTLTTGKMSSRLGNVLTGESLLEEMEEAARERVAESRTDDVEVLIKEIAVAALKYQILRHGFGSNIVFDKEKAISFEGDSGPYLQYTHARICSVLEKASTVGVTPQTKVIPLAPYKVEKILARFEEVVKSALDERAPHKVTTYLTELAGEFNTFYAQEKIADANDEFAPYKATVADAVHLTLKNGLWVLGIKAPERM</sequence>
<evidence type="ECO:0000259" key="11">
    <source>
        <dbReference type="SMART" id="SM01016"/>
    </source>
</evidence>
<dbReference type="InterPro" id="IPR014729">
    <property type="entry name" value="Rossmann-like_a/b/a_fold"/>
</dbReference>
<dbReference type="EMBL" id="PFRD01000071">
    <property type="protein sequence ID" value="PJC56173.1"/>
    <property type="molecule type" value="Genomic_DNA"/>
</dbReference>
<dbReference type="GO" id="GO:0005737">
    <property type="term" value="C:cytoplasm"/>
    <property type="evidence" value="ECO:0007669"/>
    <property type="project" value="UniProtKB-SubCell"/>
</dbReference>
<dbReference type="SMART" id="SM00836">
    <property type="entry name" value="DALR_1"/>
    <property type="match status" value="1"/>
</dbReference>
<dbReference type="GO" id="GO:0004814">
    <property type="term" value="F:arginine-tRNA ligase activity"/>
    <property type="evidence" value="ECO:0007669"/>
    <property type="project" value="UniProtKB-UniRule"/>
</dbReference>
<dbReference type="Gene3D" id="3.40.50.620">
    <property type="entry name" value="HUPs"/>
    <property type="match status" value="1"/>
</dbReference>
<evidence type="ECO:0000256" key="3">
    <source>
        <dbReference type="ARBA" id="ARBA00022741"/>
    </source>
</evidence>
<evidence type="ECO:0000256" key="4">
    <source>
        <dbReference type="ARBA" id="ARBA00022840"/>
    </source>
</evidence>
<evidence type="ECO:0000256" key="5">
    <source>
        <dbReference type="ARBA" id="ARBA00022917"/>
    </source>
</evidence>
<dbReference type="SUPFAM" id="SSF47323">
    <property type="entry name" value="Anticodon-binding domain of a subclass of class I aminoacyl-tRNA synthetases"/>
    <property type="match status" value="1"/>
</dbReference>
<name>A0A2M8FEW7_9BACT</name>
<proteinExistence type="inferred from homology"/>
<dbReference type="PANTHER" id="PTHR11956">
    <property type="entry name" value="ARGINYL-TRNA SYNTHETASE"/>
    <property type="match status" value="1"/>
</dbReference>
<evidence type="ECO:0000313" key="12">
    <source>
        <dbReference type="EMBL" id="PJC56173.1"/>
    </source>
</evidence>
<dbReference type="SUPFAM" id="SSF52374">
    <property type="entry name" value="Nucleotidylyl transferase"/>
    <property type="match status" value="1"/>
</dbReference>
<dbReference type="GO" id="GO:0005524">
    <property type="term" value="F:ATP binding"/>
    <property type="evidence" value="ECO:0007669"/>
    <property type="project" value="UniProtKB-UniRule"/>
</dbReference>
<keyword evidence="4 8" id="KW-0067">ATP-binding</keyword>
<comment type="catalytic activity">
    <reaction evidence="7 8">
        <text>tRNA(Arg) + L-arginine + ATP = L-arginyl-tRNA(Arg) + AMP + diphosphate</text>
        <dbReference type="Rhea" id="RHEA:20301"/>
        <dbReference type="Rhea" id="RHEA-COMP:9658"/>
        <dbReference type="Rhea" id="RHEA-COMP:9673"/>
        <dbReference type="ChEBI" id="CHEBI:30616"/>
        <dbReference type="ChEBI" id="CHEBI:32682"/>
        <dbReference type="ChEBI" id="CHEBI:33019"/>
        <dbReference type="ChEBI" id="CHEBI:78442"/>
        <dbReference type="ChEBI" id="CHEBI:78513"/>
        <dbReference type="ChEBI" id="CHEBI:456215"/>
        <dbReference type="EC" id="6.1.1.19"/>
    </reaction>
</comment>
<dbReference type="AlphaFoldDB" id="A0A2M8FEW7"/>
<protein>
    <recommendedName>
        <fullName evidence="8">Arginine--tRNA ligase</fullName>
        <ecNumber evidence="8">6.1.1.19</ecNumber>
    </recommendedName>
    <alternativeName>
        <fullName evidence="8">Arginyl-tRNA synthetase</fullName>
        <shortName evidence="8">ArgRS</shortName>
    </alternativeName>
</protein>
<dbReference type="InterPro" id="IPR008909">
    <property type="entry name" value="DALR_anticod-bd"/>
</dbReference>
<dbReference type="PANTHER" id="PTHR11956:SF5">
    <property type="entry name" value="ARGININE--TRNA LIGASE, CYTOPLASMIC"/>
    <property type="match status" value="1"/>
</dbReference>
<dbReference type="Gene3D" id="3.30.1360.70">
    <property type="entry name" value="Arginyl tRNA synthetase N-terminal domain"/>
    <property type="match status" value="1"/>
</dbReference>
<dbReference type="SUPFAM" id="SSF55190">
    <property type="entry name" value="Arginyl-tRNA synthetase (ArgRS), N-terminal 'additional' domain"/>
    <property type="match status" value="1"/>
</dbReference>
<evidence type="ECO:0000256" key="7">
    <source>
        <dbReference type="ARBA" id="ARBA00049339"/>
    </source>
</evidence>
<dbReference type="GO" id="GO:0006420">
    <property type="term" value="P:arginyl-tRNA aminoacylation"/>
    <property type="evidence" value="ECO:0007669"/>
    <property type="project" value="UniProtKB-UniRule"/>
</dbReference>
<dbReference type="PRINTS" id="PR01038">
    <property type="entry name" value="TRNASYNTHARG"/>
</dbReference>
<feature type="domain" description="DALR anticodon binding" evidence="10">
    <location>
        <begin position="446"/>
        <end position="559"/>
    </location>
</feature>
<evidence type="ECO:0000256" key="8">
    <source>
        <dbReference type="HAMAP-Rule" id="MF_00123"/>
    </source>
</evidence>
<dbReference type="Pfam" id="PF05746">
    <property type="entry name" value="DALR_1"/>
    <property type="match status" value="1"/>
</dbReference>
<dbReference type="SMART" id="SM01016">
    <property type="entry name" value="Arg_tRNA_synt_N"/>
    <property type="match status" value="1"/>
</dbReference>
<dbReference type="InterPro" id="IPR005148">
    <property type="entry name" value="Arg-tRNA-synth_N"/>
</dbReference>
<evidence type="ECO:0000259" key="10">
    <source>
        <dbReference type="SMART" id="SM00836"/>
    </source>
</evidence>
<keyword evidence="2 8" id="KW-0436">Ligase</keyword>
<gene>
    <name evidence="8 12" type="primary">argS</name>
    <name evidence="12" type="ORF">CO026_01830</name>
</gene>
<feature type="short sequence motif" description="'HIGH' region" evidence="8">
    <location>
        <begin position="122"/>
        <end position="132"/>
    </location>
</feature>
<comment type="subunit">
    <text evidence="8">Monomer.</text>
</comment>
<dbReference type="HAMAP" id="MF_00123">
    <property type="entry name" value="Arg_tRNA_synth"/>
    <property type="match status" value="1"/>
</dbReference>
<dbReference type="InterPro" id="IPR035684">
    <property type="entry name" value="ArgRS_core"/>
</dbReference>
<feature type="domain" description="Arginyl tRNA synthetase N-terminal" evidence="11">
    <location>
        <begin position="3"/>
        <end position="85"/>
    </location>
</feature>
<keyword evidence="3 8" id="KW-0547">Nucleotide-binding</keyword>
<evidence type="ECO:0000256" key="6">
    <source>
        <dbReference type="ARBA" id="ARBA00023146"/>
    </source>
</evidence>
<dbReference type="Pfam" id="PF03485">
    <property type="entry name" value="Arg_tRNA_synt_N"/>
    <property type="match status" value="1"/>
</dbReference>
<dbReference type="InterPro" id="IPR009080">
    <property type="entry name" value="tRNAsynth_Ia_anticodon-bd"/>
</dbReference>
<dbReference type="InterPro" id="IPR001278">
    <property type="entry name" value="Arg-tRNA-ligase"/>
</dbReference>
<dbReference type="NCBIfam" id="TIGR00456">
    <property type="entry name" value="argS"/>
    <property type="match status" value="1"/>
</dbReference>
<evidence type="ECO:0000256" key="2">
    <source>
        <dbReference type="ARBA" id="ARBA00022598"/>
    </source>
</evidence>
<dbReference type="Pfam" id="PF00750">
    <property type="entry name" value="tRNA-synt_1d"/>
    <property type="match status" value="1"/>
</dbReference>